<protein>
    <recommendedName>
        <fullName evidence="4 7">Signal peptidase I</fullName>
        <ecNumber evidence="4 7">3.4.21.89</ecNumber>
    </recommendedName>
</protein>
<dbReference type="InterPro" id="IPR019757">
    <property type="entry name" value="Pept_S26A_signal_pept_1_Lys-AS"/>
</dbReference>
<dbReference type="Pfam" id="PF10502">
    <property type="entry name" value="Peptidase_S26"/>
    <property type="match status" value="1"/>
</dbReference>
<feature type="domain" description="Peptidase S26" evidence="9">
    <location>
        <begin position="32"/>
        <end position="194"/>
    </location>
</feature>
<evidence type="ECO:0000256" key="4">
    <source>
        <dbReference type="ARBA" id="ARBA00013208"/>
    </source>
</evidence>
<dbReference type="InterPro" id="IPR036286">
    <property type="entry name" value="LexA/Signal_pep-like_sf"/>
</dbReference>
<evidence type="ECO:0000313" key="11">
    <source>
        <dbReference type="Proteomes" id="UP000183687"/>
    </source>
</evidence>
<evidence type="ECO:0000256" key="3">
    <source>
        <dbReference type="ARBA" id="ARBA00009370"/>
    </source>
</evidence>
<feature type="compositionally biased region" description="Basic and acidic residues" evidence="8">
    <location>
        <begin position="1"/>
        <end position="22"/>
    </location>
</feature>
<evidence type="ECO:0000259" key="9">
    <source>
        <dbReference type="Pfam" id="PF10502"/>
    </source>
</evidence>
<evidence type="ECO:0000256" key="8">
    <source>
        <dbReference type="SAM" id="MobiDB-lite"/>
    </source>
</evidence>
<proteinExistence type="inferred from homology"/>
<feature type="active site" evidence="6">
    <location>
        <position position="104"/>
    </location>
</feature>
<evidence type="ECO:0000256" key="1">
    <source>
        <dbReference type="ARBA" id="ARBA00000677"/>
    </source>
</evidence>
<evidence type="ECO:0000313" key="10">
    <source>
        <dbReference type="EMBL" id="SEB40098.1"/>
    </source>
</evidence>
<dbReference type="GO" id="GO:0005886">
    <property type="term" value="C:plasma membrane"/>
    <property type="evidence" value="ECO:0007669"/>
    <property type="project" value="UniProtKB-SubCell"/>
</dbReference>
<dbReference type="AlphaFoldDB" id="A0AB38A4G4"/>
<dbReference type="CDD" id="cd06530">
    <property type="entry name" value="S26_SPase_I"/>
    <property type="match status" value="1"/>
</dbReference>
<comment type="caution">
    <text evidence="10">The sequence shown here is derived from an EMBL/GenBank/DDBJ whole genome shotgun (WGS) entry which is preliminary data.</text>
</comment>
<dbReference type="GO" id="GO:0006465">
    <property type="term" value="P:signal peptide processing"/>
    <property type="evidence" value="ECO:0007669"/>
    <property type="project" value="InterPro"/>
</dbReference>
<organism evidence="10 11">
    <name type="scientific">Atopobium minutum</name>
    <dbReference type="NCBI Taxonomy" id="1381"/>
    <lineage>
        <taxon>Bacteria</taxon>
        <taxon>Bacillati</taxon>
        <taxon>Actinomycetota</taxon>
        <taxon>Coriobacteriia</taxon>
        <taxon>Coriobacteriales</taxon>
        <taxon>Atopobiaceae</taxon>
        <taxon>Atopobium</taxon>
    </lineage>
</organism>
<keyword evidence="5 7" id="KW-0378">Hydrolase</keyword>
<feature type="active site" evidence="6">
    <location>
        <position position="61"/>
    </location>
</feature>
<feature type="transmembrane region" description="Helical" evidence="7">
    <location>
        <begin position="29"/>
        <end position="51"/>
    </location>
</feature>
<gene>
    <name evidence="10" type="ORF">SAMN04489746_0084</name>
</gene>
<feature type="region of interest" description="Disordered" evidence="8">
    <location>
        <begin position="1"/>
        <end position="24"/>
    </location>
</feature>
<comment type="subcellular location">
    <subcellularLocation>
        <location evidence="2">Cell membrane</location>
        <topology evidence="2">Single-pass type II membrane protein</topology>
    </subcellularLocation>
    <subcellularLocation>
        <location evidence="7">Membrane</location>
        <topology evidence="7">Single-pass type II membrane protein</topology>
    </subcellularLocation>
</comment>
<dbReference type="GO" id="GO:0004252">
    <property type="term" value="F:serine-type endopeptidase activity"/>
    <property type="evidence" value="ECO:0007669"/>
    <property type="project" value="InterPro"/>
</dbReference>
<dbReference type="SUPFAM" id="SSF51306">
    <property type="entry name" value="LexA/Signal peptidase"/>
    <property type="match status" value="1"/>
</dbReference>
<evidence type="ECO:0000256" key="5">
    <source>
        <dbReference type="ARBA" id="ARBA00022801"/>
    </source>
</evidence>
<evidence type="ECO:0000256" key="2">
    <source>
        <dbReference type="ARBA" id="ARBA00004401"/>
    </source>
</evidence>
<dbReference type="Proteomes" id="UP000183687">
    <property type="component" value="Unassembled WGS sequence"/>
</dbReference>
<dbReference type="RefSeq" id="WP_002563730.1">
    <property type="nucleotide sequence ID" value="NZ_CALJSN010000005.1"/>
</dbReference>
<dbReference type="InterPro" id="IPR019758">
    <property type="entry name" value="Pept_S26A_signal_pept_1_CS"/>
</dbReference>
<dbReference type="NCBIfam" id="TIGR02227">
    <property type="entry name" value="sigpep_I_bact"/>
    <property type="match status" value="1"/>
</dbReference>
<evidence type="ECO:0000256" key="7">
    <source>
        <dbReference type="RuleBase" id="RU362042"/>
    </source>
</evidence>
<accession>A0AB38A4G4</accession>
<dbReference type="Gene3D" id="2.10.109.10">
    <property type="entry name" value="Umud Fragment, subunit A"/>
    <property type="match status" value="1"/>
</dbReference>
<feature type="transmembrane region" description="Helical" evidence="7">
    <location>
        <begin position="176"/>
        <end position="196"/>
    </location>
</feature>
<dbReference type="PANTHER" id="PTHR43390">
    <property type="entry name" value="SIGNAL PEPTIDASE I"/>
    <property type="match status" value="1"/>
</dbReference>
<reference evidence="10 11" key="1">
    <citation type="submission" date="2016-10" db="EMBL/GenBank/DDBJ databases">
        <authorList>
            <person name="Varghese N."/>
            <person name="Submissions S."/>
        </authorList>
    </citation>
    <scope>NUCLEOTIDE SEQUENCE [LARGE SCALE GENOMIC DNA]</scope>
    <source>
        <strain evidence="10 11">DSM 20586</strain>
    </source>
</reference>
<sequence>MSLDTIDKTNESIDEKIEKTEPPKTGTPWYVQTIGIVVAALILSVFIRVFVAEVFIVPSGSMLQTIQLGDRLVGEKITYHFTQPKAGDVITFKSPEDNSTILVKRVIATGGQTVTMQDGKVLVDGKALDEPYTAGKLSYPLDKTIVEGGLSYPYTVPEGYVWVMGDNRTNSLDSRYFGAVSVANITSHCLFIYWPFEDASTL</sequence>
<comment type="similarity">
    <text evidence="3 7">Belongs to the peptidase S26 family.</text>
</comment>
<comment type="catalytic activity">
    <reaction evidence="1 7">
        <text>Cleavage of hydrophobic, N-terminal signal or leader sequences from secreted and periplasmic proteins.</text>
        <dbReference type="EC" id="3.4.21.89"/>
    </reaction>
</comment>
<dbReference type="PRINTS" id="PR00727">
    <property type="entry name" value="LEADERPTASE"/>
</dbReference>
<keyword evidence="7" id="KW-0472">Membrane</keyword>
<dbReference type="PROSITE" id="PS00760">
    <property type="entry name" value="SPASE_I_2"/>
    <property type="match status" value="1"/>
</dbReference>
<dbReference type="PROSITE" id="PS00761">
    <property type="entry name" value="SPASE_I_3"/>
    <property type="match status" value="1"/>
</dbReference>
<dbReference type="GO" id="GO:0009003">
    <property type="term" value="F:signal peptidase activity"/>
    <property type="evidence" value="ECO:0007669"/>
    <property type="project" value="UniProtKB-EC"/>
</dbReference>
<dbReference type="EMBL" id="FNSH01000001">
    <property type="protein sequence ID" value="SEB40098.1"/>
    <property type="molecule type" value="Genomic_DNA"/>
</dbReference>
<keyword evidence="7" id="KW-1133">Transmembrane helix</keyword>
<dbReference type="InterPro" id="IPR000223">
    <property type="entry name" value="Pept_S26A_signal_pept_1"/>
</dbReference>
<dbReference type="PANTHER" id="PTHR43390:SF1">
    <property type="entry name" value="CHLOROPLAST PROCESSING PEPTIDASE"/>
    <property type="match status" value="1"/>
</dbReference>
<name>A0AB38A4G4_9ACTN</name>
<evidence type="ECO:0000256" key="6">
    <source>
        <dbReference type="PIRSR" id="PIRSR600223-1"/>
    </source>
</evidence>
<keyword evidence="7" id="KW-0645">Protease</keyword>
<dbReference type="EC" id="3.4.21.89" evidence="4 7"/>
<keyword evidence="7" id="KW-0812">Transmembrane</keyword>
<dbReference type="InterPro" id="IPR019533">
    <property type="entry name" value="Peptidase_S26"/>
</dbReference>
<comment type="caution">
    <text evidence="7">Lacks conserved residue(s) required for the propagation of feature annotation.</text>
</comment>